<dbReference type="Pfam" id="PF06029">
    <property type="entry name" value="AlkA_N"/>
    <property type="match status" value="1"/>
</dbReference>
<comment type="caution">
    <text evidence="14">The sequence shown here is derived from an EMBL/GenBank/DDBJ whole genome shotgun (WGS) entry which is preliminary data.</text>
</comment>
<dbReference type="PANTHER" id="PTHR43003">
    <property type="entry name" value="DNA-3-METHYLADENINE GLYCOSYLASE"/>
    <property type="match status" value="1"/>
</dbReference>
<dbReference type="AlphaFoldDB" id="A0A1C0TMK0"/>
<dbReference type="InterPro" id="IPR018060">
    <property type="entry name" value="HTH_AraC"/>
</dbReference>
<dbReference type="SMART" id="SM00342">
    <property type="entry name" value="HTH_ARAC"/>
    <property type="match status" value="1"/>
</dbReference>
<dbReference type="SUPFAM" id="SSF46689">
    <property type="entry name" value="Homeodomain-like"/>
    <property type="match status" value="2"/>
</dbReference>
<dbReference type="PROSITE" id="PS01124">
    <property type="entry name" value="HTH_ARAC_FAMILY_2"/>
    <property type="match status" value="1"/>
</dbReference>
<evidence type="ECO:0000256" key="9">
    <source>
        <dbReference type="ARBA" id="ARBA00023159"/>
    </source>
</evidence>
<dbReference type="GO" id="GO:0032993">
    <property type="term" value="C:protein-DNA complex"/>
    <property type="evidence" value="ECO:0007669"/>
    <property type="project" value="TreeGrafter"/>
</dbReference>
<dbReference type="EMBL" id="MAUJ01000007">
    <property type="protein sequence ID" value="OCQ20013.1"/>
    <property type="molecule type" value="Genomic_DNA"/>
</dbReference>
<dbReference type="GO" id="GO:0006285">
    <property type="term" value="P:base-excision repair, AP site formation"/>
    <property type="evidence" value="ECO:0007669"/>
    <property type="project" value="TreeGrafter"/>
</dbReference>
<dbReference type="GO" id="GO:0008725">
    <property type="term" value="F:DNA-3-methyladenine glycosylase activity"/>
    <property type="evidence" value="ECO:0007669"/>
    <property type="project" value="TreeGrafter"/>
</dbReference>
<dbReference type="GO" id="GO:0003700">
    <property type="term" value="F:DNA-binding transcription factor activity"/>
    <property type="evidence" value="ECO:0007669"/>
    <property type="project" value="InterPro"/>
</dbReference>
<evidence type="ECO:0000256" key="8">
    <source>
        <dbReference type="ARBA" id="ARBA00023125"/>
    </source>
</evidence>
<evidence type="ECO:0000256" key="3">
    <source>
        <dbReference type="ARBA" id="ARBA00022679"/>
    </source>
</evidence>
<evidence type="ECO:0000256" key="12">
    <source>
        <dbReference type="SAM" id="MobiDB-lite"/>
    </source>
</evidence>
<dbReference type="Gene3D" id="3.40.10.10">
    <property type="entry name" value="DNA Methylphosphotriester Repair Domain"/>
    <property type="match status" value="1"/>
</dbReference>
<dbReference type="InterPro" id="IPR011257">
    <property type="entry name" value="DNA_glycosylase"/>
</dbReference>
<dbReference type="FunFam" id="3.40.10.10:FF:000001">
    <property type="entry name" value="DNA-3-methyladenine glycosylase 2"/>
    <property type="match status" value="1"/>
</dbReference>
<keyword evidence="8" id="KW-0238">DNA-binding</keyword>
<evidence type="ECO:0000256" key="5">
    <source>
        <dbReference type="ARBA" id="ARBA00022763"/>
    </source>
</evidence>
<dbReference type="Pfam" id="PF12833">
    <property type="entry name" value="HTH_18"/>
    <property type="match status" value="1"/>
</dbReference>
<evidence type="ECO:0000256" key="10">
    <source>
        <dbReference type="ARBA" id="ARBA00023163"/>
    </source>
</evidence>
<dbReference type="InterPro" id="IPR051912">
    <property type="entry name" value="Alkylbase_DNA_Glycosylase/TA"/>
</dbReference>
<keyword evidence="4" id="KW-0479">Metal-binding</keyword>
<dbReference type="SMART" id="SM01009">
    <property type="entry name" value="AlkA_N"/>
    <property type="match status" value="1"/>
</dbReference>
<evidence type="ECO:0000256" key="7">
    <source>
        <dbReference type="ARBA" id="ARBA00023015"/>
    </source>
</evidence>
<keyword evidence="6" id="KW-0862">Zinc</keyword>
<sequence>MLDHQVCQKARLSRDARFDGKFFIAVKTTGIYCRTVCPAHPPKEENVEYFQSAMLAAQSGYRPCLRCRPDSAPDSPAWKGVGATLDRAIKLIDQGALQQNSLPELASRLGVSDRYLRKLFNQHLGVSPKTYALYQQCLFAKKLLHQTSLPITEVALASGFESVRRFNDCFKDQLKLTPTQMRKQREEASSKVVLRLFYRPPFNWQQMQQFLSARLIEGLEWITPHSYGRYFSWQGHQGLFNATHLEDKHCFEVEIQLDELKVLKPVVNNIRRILDLDADLVQIEQDLALALPRTFKLTQGLRLPGIWSLFEAGIRAILGQQVSVQAAKNLVHQLVHQLGEKAPEGRYFPAPRAIANSDLQFLKMPDSRRQTLIRFAQYFCDTNEPEVPDDWLQLKGIGPWTVAYAKMRGQSDPDIFLGSDLGVIKALKAQTAAPESTIAVSPEASPEPSPEPIPTLTPDLASPWRSYLTFQLWSQL</sequence>
<reference evidence="15" key="1">
    <citation type="submission" date="2016-07" db="EMBL/GenBank/DDBJ databases">
        <authorList>
            <person name="Florea S."/>
            <person name="Webb J.S."/>
            <person name="Jaromczyk J."/>
            <person name="Schardl C.L."/>
        </authorList>
    </citation>
    <scope>NUCLEOTIDE SEQUENCE [LARGE SCALE GENOMIC DNA]</scope>
    <source>
        <strain evidence="15">IPB1</strain>
    </source>
</reference>
<dbReference type="InterPro" id="IPR037046">
    <property type="entry name" value="AlkA_N_sf"/>
</dbReference>
<evidence type="ECO:0000256" key="11">
    <source>
        <dbReference type="ARBA" id="ARBA00023204"/>
    </source>
</evidence>
<dbReference type="Pfam" id="PF02805">
    <property type="entry name" value="Ada_Zn_binding"/>
    <property type="match status" value="1"/>
</dbReference>
<protein>
    <submittedName>
        <fullName evidence="14">Transcriptional regulator</fullName>
    </submittedName>
</protein>
<dbReference type="Gene3D" id="1.10.10.60">
    <property type="entry name" value="Homeodomain-like"/>
    <property type="match status" value="1"/>
</dbReference>
<dbReference type="SUPFAM" id="SSF48150">
    <property type="entry name" value="DNA-glycosylase"/>
    <property type="match status" value="1"/>
</dbReference>
<name>A0A1C0TMK0_9GAMM</name>
<dbReference type="GO" id="GO:0043916">
    <property type="term" value="F:DNA-7-methylguanine glycosylase activity"/>
    <property type="evidence" value="ECO:0007669"/>
    <property type="project" value="TreeGrafter"/>
</dbReference>
<keyword evidence="11" id="KW-0234">DNA repair</keyword>
<dbReference type="InterPro" id="IPR035451">
    <property type="entry name" value="Ada-like_dom_sf"/>
</dbReference>
<feature type="compositionally biased region" description="Pro residues" evidence="12">
    <location>
        <begin position="445"/>
        <end position="455"/>
    </location>
</feature>
<gene>
    <name evidence="14" type="ORF">A7985_19175</name>
</gene>
<dbReference type="Gene3D" id="1.10.340.30">
    <property type="entry name" value="Hypothetical protein, domain 2"/>
    <property type="match status" value="1"/>
</dbReference>
<dbReference type="GO" id="GO:0043565">
    <property type="term" value="F:sequence-specific DNA binding"/>
    <property type="evidence" value="ECO:0007669"/>
    <property type="project" value="InterPro"/>
</dbReference>
<keyword evidence="9" id="KW-0010">Activator</keyword>
<dbReference type="InterPro" id="IPR010316">
    <property type="entry name" value="AlkA_N"/>
</dbReference>
<keyword evidence="2" id="KW-0489">Methyltransferase</keyword>
<evidence type="ECO:0000313" key="15">
    <source>
        <dbReference type="Proteomes" id="UP000093366"/>
    </source>
</evidence>
<dbReference type="InterPro" id="IPR004026">
    <property type="entry name" value="Ada_DNA_repair_Zn-bd"/>
</dbReference>
<dbReference type="GO" id="GO:0032259">
    <property type="term" value="P:methylation"/>
    <property type="evidence" value="ECO:0007669"/>
    <property type="project" value="UniProtKB-KW"/>
</dbReference>
<dbReference type="SUPFAM" id="SSF57884">
    <property type="entry name" value="Ada DNA repair protein, N-terminal domain (N-Ada 10)"/>
    <property type="match status" value="1"/>
</dbReference>
<organism evidence="14 15">
    <name type="scientific">Pseudoalteromonas luteoviolacea</name>
    <dbReference type="NCBI Taxonomy" id="43657"/>
    <lineage>
        <taxon>Bacteria</taxon>
        <taxon>Pseudomonadati</taxon>
        <taxon>Pseudomonadota</taxon>
        <taxon>Gammaproteobacteria</taxon>
        <taxon>Alteromonadales</taxon>
        <taxon>Pseudoalteromonadaceae</taxon>
        <taxon>Pseudoalteromonas</taxon>
    </lineage>
</organism>
<dbReference type="GO" id="GO:0008168">
    <property type="term" value="F:methyltransferase activity"/>
    <property type="evidence" value="ECO:0007669"/>
    <property type="project" value="UniProtKB-KW"/>
</dbReference>
<accession>A0A1C0TMK0</accession>
<feature type="domain" description="HTH araC/xylS-type" evidence="13">
    <location>
        <begin position="86"/>
        <end position="184"/>
    </location>
</feature>
<evidence type="ECO:0000313" key="14">
    <source>
        <dbReference type="EMBL" id="OCQ20013.1"/>
    </source>
</evidence>
<dbReference type="GO" id="GO:0008270">
    <property type="term" value="F:zinc ion binding"/>
    <property type="evidence" value="ECO:0007669"/>
    <property type="project" value="InterPro"/>
</dbReference>
<evidence type="ECO:0000256" key="2">
    <source>
        <dbReference type="ARBA" id="ARBA00022603"/>
    </source>
</evidence>
<keyword evidence="7" id="KW-0805">Transcription regulation</keyword>
<evidence type="ECO:0000256" key="6">
    <source>
        <dbReference type="ARBA" id="ARBA00022833"/>
    </source>
</evidence>
<evidence type="ECO:0000256" key="4">
    <source>
        <dbReference type="ARBA" id="ARBA00022723"/>
    </source>
</evidence>
<dbReference type="Proteomes" id="UP000093366">
    <property type="component" value="Unassembled WGS sequence"/>
</dbReference>
<keyword evidence="10" id="KW-0804">Transcription</keyword>
<evidence type="ECO:0000259" key="13">
    <source>
        <dbReference type="PROSITE" id="PS01124"/>
    </source>
</evidence>
<dbReference type="RefSeq" id="WP_065792042.1">
    <property type="nucleotide sequence ID" value="NZ_MAUJ01000007.1"/>
</dbReference>
<dbReference type="InterPro" id="IPR009057">
    <property type="entry name" value="Homeodomain-like_sf"/>
</dbReference>
<dbReference type="Gene3D" id="3.30.310.20">
    <property type="entry name" value="DNA-3-methyladenine glycosylase AlkA, N-terminal domain"/>
    <property type="match status" value="1"/>
</dbReference>
<dbReference type="GO" id="GO:0005737">
    <property type="term" value="C:cytoplasm"/>
    <property type="evidence" value="ECO:0007669"/>
    <property type="project" value="TreeGrafter"/>
</dbReference>
<feature type="region of interest" description="Disordered" evidence="12">
    <location>
        <begin position="435"/>
        <end position="456"/>
    </location>
</feature>
<keyword evidence="5" id="KW-0227">DNA damage</keyword>
<comment type="cofactor">
    <cofactor evidence="1">
        <name>Zn(2+)</name>
        <dbReference type="ChEBI" id="CHEBI:29105"/>
    </cofactor>
</comment>
<dbReference type="SUPFAM" id="SSF55945">
    <property type="entry name" value="TATA-box binding protein-like"/>
    <property type="match status" value="1"/>
</dbReference>
<dbReference type="GO" id="GO:0032131">
    <property type="term" value="F:alkylated DNA binding"/>
    <property type="evidence" value="ECO:0007669"/>
    <property type="project" value="TreeGrafter"/>
</dbReference>
<dbReference type="GO" id="GO:0006307">
    <property type="term" value="P:DNA alkylation repair"/>
    <property type="evidence" value="ECO:0007669"/>
    <property type="project" value="TreeGrafter"/>
</dbReference>
<evidence type="ECO:0000256" key="1">
    <source>
        <dbReference type="ARBA" id="ARBA00001947"/>
    </source>
</evidence>
<keyword evidence="3" id="KW-0808">Transferase</keyword>
<dbReference type="OrthoDB" id="9811249at2"/>
<proteinExistence type="predicted"/>
<dbReference type="PANTHER" id="PTHR43003:SF13">
    <property type="entry name" value="DNA-3-METHYLADENINE GLYCOSYLASE 2"/>
    <property type="match status" value="1"/>
</dbReference>